<evidence type="ECO:0000256" key="1">
    <source>
        <dbReference type="SAM" id="MobiDB-lite"/>
    </source>
</evidence>
<dbReference type="PROSITE" id="PS50021">
    <property type="entry name" value="CH"/>
    <property type="match status" value="1"/>
</dbReference>
<feature type="compositionally biased region" description="Polar residues" evidence="1">
    <location>
        <begin position="8"/>
        <end position="20"/>
    </location>
</feature>
<name>A0AAV4J6C7_9GAST</name>
<proteinExistence type="predicted"/>
<keyword evidence="4" id="KW-1185">Reference proteome</keyword>
<protein>
    <submittedName>
        <fullName evidence="3">Growth arrest-specific protein 2</fullName>
    </submittedName>
</protein>
<dbReference type="EMBL" id="BMAT01009971">
    <property type="protein sequence ID" value="GFS17544.1"/>
    <property type="molecule type" value="Genomic_DNA"/>
</dbReference>
<evidence type="ECO:0000313" key="4">
    <source>
        <dbReference type="Proteomes" id="UP000762676"/>
    </source>
</evidence>
<comment type="caution">
    <text evidence="3">The sequence shown here is derived from an EMBL/GenBank/DDBJ whole genome shotgun (WGS) entry which is preliminary data.</text>
</comment>
<dbReference type="InterPro" id="IPR001715">
    <property type="entry name" value="CH_dom"/>
</dbReference>
<accession>A0AAV4J6C7</accession>
<dbReference type="GO" id="GO:0051015">
    <property type="term" value="F:actin filament binding"/>
    <property type="evidence" value="ECO:0007669"/>
    <property type="project" value="TreeGrafter"/>
</dbReference>
<feature type="region of interest" description="Disordered" evidence="1">
    <location>
        <begin position="1"/>
        <end position="26"/>
    </location>
</feature>
<dbReference type="GO" id="GO:0051764">
    <property type="term" value="P:actin crosslink formation"/>
    <property type="evidence" value="ECO:0007669"/>
    <property type="project" value="TreeGrafter"/>
</dbReference>
<dbReference type="GO" id="GO:0005884">
    <property type="term" value="C:actin filament"/>
    <property type="evidence" value="ECO:0007669"/>
    <property type="project" value="TreeGrafter"/>
</dbReference>
<reference evidence="3 4" key="1">
    <citation type="journal article" date="2021" name="Elife">
        <title>Chloroplast acquisition without the gene transfer in kleptoplastic sea slugs, Plakobranchus ocellatus.</title>
        <authorList>
            <person name="Maeda T."/>
            <person name="Takahashi S."/>
            <person name="Yoshida T."/>
            <person name="Shimamura S."/>
            <person name="Takaki Y."/>
            <person name="Nagai Y."/>
            <person name="Toyoda A."/>
            <person name="Suzuki Y."/>
            <person name="Arimoto A."/>
            <person name="Ishii H."/>
            <person name="Satoh N."/>
            <person name="Nishiyama T."/>
            <person name="Hasebe M."/>
            <person name="Maruyama T."/>
            <person name="Minagawa J."/>
            <person name="Obokata J."/>
            <person name="Shigenobu S."/>
        </authorList>
    </citation>
    <scope>NUCLEOTIDE SEQUENCE [LARGE SCALE GENOMIC DNA]</scope>
</reference>
<dbReference type="Pfam" id="PF00307">
    <property type="entry name" value="CH"/>
    <property type="match status" value="1"/>
</dbReference>
<dbReference type="SUPFAM" id="SSF47576">
    <property type="entry name" value="Calponin-homology domain, CH-domain"/>
    <property type="match status" value="1"/>
</dbReference>
<dbReference type="Proteomes" id="UP000762676">
    <property type="component" value="Unassembled WGS sequence"/>
</dbReference>
<evidence type="ECO:0000313" key="3">
    <source>
        <dbReference type="EMBL" id="GFS17544.1"/>
    </source>
</evidence>
<organism evidence="3 4">
    <name type="scientific">Elysia marginata</name>
    <dbReference type="NCBI Taxonomy" id="1093978"/>
    <lineage>
        <taxon>Eukaryota</taxon>
        <taxon>Metazoa</taxon>
        <taxon>Spiralia</taxon>
        <taxon>Lophotrochozoa</taxon>
        <taxon>Mollusca</taxon>
        <taxon>Gastropoda</taxon>
        <taxon>Heterobranchia</taxon>
        <taxon>Euthyneura</taxon>
        <taxon>Panpulmonata</taxon>
        <taxon>Sacoglossa</taxon>
        <taxon>Placobranchoidea</taxon>
        <taxon>Plakobranchidae</taxon>
        <taxon>Elysia</taxon>
    </lineage>
</organism>
<dbReference type="PANTHER" id="PTHR46756">
    <property type="entry name" value="TRANSGELIN"/>
    <property type="match status" value="1"/>
</dbReference>
<dbReference type="Gene3D" id="1.10.418.10">
    <property type="entry name" value="Calponin-like domain"/>
    <property type="match status" value="1"/>
</dbReference>
<sequence>MPLPFRSLTPSVSNPNTSPRALSKEVANAPKKEPLDFIDGRSSLDQANGGDEVDHISQRLSELQGELFLSLKEDIAEWIIKTLVHANETLKAYISKLGFIDAENFVHALDTGVILCRLSLAIEEKAREAKRQGIIKEDLPDYKLHCNKNAKSGTWFARDNTTNFLKWCRAFGMIDETLFDSEDLGK</sequence>
<evidence type="ECO:0000259" key="2">
    <source>
        <dbReference type="PROSITE" id="PS50021"/>
    </source>
</evidence>
<feature type="domain" description="Calponin-homology (CH)" evidence="2">
    <location>
        <begin position="69"/>
        <end position="186"/>
    </location>
</feature>
<dbReference type="AlphaFoldDB" id="A0AAV4J6C7"/>
<dbReference type="CDD" id="cd21204">
    <property type="entry name" value="CH_GAS2-like"/>
    <property type="match status" value="1"/>
</dbReference>
<dbReference type="PANTHER" id="PTHR46756:SF13">
    <property type="entry name" value="GROWTH ARREST-SPECIFIC PROTEIN 2"/>
    <property type="match status" value="1"/>
</dbReference>
<gene>
    <name evidence="3" type="ORF">ElyMa_004984900</name>
</gene>
<dbReference type="GO" id="GO:0008093">
    <property type="term" value="F:cytoskeletal anchor activity"/>
    <property type="evidence" value="ECO:0007669"/>
    <property type="project" value="TreeGrafter"/>
</dbReference>
<dbReference type="InterPro" id="IPR036872">
    <property type="entry name" value="CH_dom_sf"/>
</dbReference>